<accession>A0A8S3YUP8</accession>
<keyword evidence="4 5" id="KW-0472">Membrane</keyword>
<dbReference type="GO" id="GO:0007188">
    <property type="term" value="P:adenylate cyclase-modulating G protein-coupled receptor signaling pathway"/>
    <property type="evidence" value="ECO:0007669"/>
    <property type="project" value="TreeGrafter"/>
</dbReference>
<evidence type="ECO:0000256" key="2">
    <source>
        <dbReference type="ARBA" id="ARBA00022692"/>
    </source>
</evidence>
<comment type="caution">
    <text evidence="7">The sequence shown here is derived from an EMBL/GenBank/DDBJ whole genome shotgun (WGS) entry which is preliminary data.</text>
</comment>
<keyword evidence="2 5" id="KW-0812">Transmembrane</keyword>
<dbReference type="InterPro" id="IPR017981">
    <property type="entry name" value="GPCR_2-like_7TM"/>
</dbReference>
<evidence type="ECO:0000313" key="8">
    <source>
        <dbReference type="Proteomes" id="UP000678393"/>
    </source>
</evidence>
<dbReference type="GO" id="GO:0005886">
    <property type="term" value="C:plasma membrane"/>
    <property type="evidence" value="ECO:0007669"/>
    <property type="project" value="TreeGrafter"/>
</dbReference>
<dbReference type="InterPro" id="IPR050332">
    <property type="entry name" value="GPCR_2"/>
</dbReference>
<evidence type="ECO:0000256" key="1">
    <source>
        <dbReference type="ARBA" id="ARBA00004141"/>
    </source>
</evidence>
<evidence type="ECO:0000256" key="3">
    <source>
        <dbReference type="ARBA" id="ARBA00022989"/>
    </source>
</evidence>
<evidence type="ECO:0000256" key="4">
    <source>
        <dbReference type="ARBA" id="ARBA00023136"/>
    </source>
</evidence>
<feature type="non-terminal residue" evidence="7">
    <location>
        <position position="1"/>
    </location>
</feature>
<dbReference type="InterPro" id="IPR017983">
    <property type="entry name" value="GPCR_2_secretin-like_CS"/>
</dbReference>
<name>A0A8S3YUP8_9EUPU</name>
<evidence type="ECO:0000313" key="7">
    <source>
        <dbReference type="EMBL" id="CAG5120887.1"/>
    </source>
</evidence>
<gene>
    <name evidence="7" type="ORF">CUNI_LOCUS6445</name>
</gene>
<proteinExistence type="predicted"/>
<feature type="non-terminal residue" evidence="7">
    <location>
        <position position="105"/>
    </location>
</feature>
<feature type="domain" description="G-protein coupled receptors family 2 profile 2" evidence="6">
    <location>
        <begin position="1"/>
        <end position="56"/>
    </location>
</feature>
<dbReference type="OrthoDB" id="6022368at2759"/>
<dbReference type="Proteomes" id="UP000678393">
    <property type="component" value="Unassembled WGS sequence"/>
</dbReference>
<dbReference type="InterPro" id="IPR000832">
    <property type="entry name" value="GPCR_2_secretin-like"/>
</dbReference>
<dbReference type="PROSITE" id="PS00650">
    <property type="entry name" value="G_PROTEIN_RECEP_F2_2"/>
    <property type="match status" value="1"/>
</dbReference>
<reference evidence="7" key="1">
    <citation type="submission" date="2021-04" db="EMBL/GenBank/DDBJ databases">
        <authorList>
            <consortium name="Molecular Ecology Group"/>
        </authorList>
    </citation>
    <scope>NUCLEOTIDE SEQUENCE</scope>
</reference>
<dbReference type="GO" id="GO:0008528">
    <property type="term" value="F:G protein-coupled peptide receptor activity"/>
    <property type="evidence" value="ECO:0007669"/>
    <property type="project" value="TreeGrafter"/>
</dbReference>
<feature type="transmembrane region" description="Helical" evidence="5">
    <location>
        <begin position="35"/>
        <end position="55"/>
    </location>
</feature>
<dbReference type="GO" id="GO:0007166">
    <property type="term" value="P:cell surface receptor signaling pathway"/>
    <property type="evidence" value="ECO:0007669"/>
    <property type="project" value="InterPro"/>
</dbReference>
<dbReference type="Pfam" id="PF00002">
    <property type="entry name" value="7tm_2"/>
    <property type="match status" value="1"/>
</dbReference>
<organism evidence="7 8">
    <name type="scientific">Candidula unifasciata</name>
    <dbReference type="NCBI Taxonomy" id="100452"/>
    <lineage>
        <taxon>Eukaryota</taxon>
        <taxon>Metazoa</taxon>
        <taxon>Spiralia</taxon>
        <taxon>Lophotrochozoa</taxon>
        <taxon>Mollusca</taxon>
        <taxon>Gastropoda</taxon>
        <taxon>Heterobranchia</taxon>
        <taxon>Euthyneura</taxon>
        <taxon>Panpulmonata</taxon>
        <taxon>Eupulmonata</taxon>
        <taxon>Stylommatophora</taxon>
        <taxon>Helicina</taxon>
        <taxon>Helicoidea</taxon>
        <taxon>Geomitridae</taxon>
        <taxon>Candidula</taxon>
    </lineage>
</organism>
<dbReference type="Gene3D" id="1.20.1070.10">
    <property type="entry name" value="Rhodopsin 7-helix transmembrane proteins"/>
    <property type="match status" value="1"/>
</dbReference>
<keyword evidence="8" id="KW-1185">Reference proteome</keyword>
<comment type="subcellular location">
    <subcellularLocation>
        <location evidence="1">Membrane</location>
        <topology evidence="1">Multi-pass membrane protein</topology>
    </subcellularLocation>
</comment>
<evidence type="ECO:0000256" key="5">
    <source>
        <dbReference type="SAM" id="Phobius"/>
    </source>
</evidence>
<protein>
    <recommendedName>
        <fullName evidence="6">G-protein coupled receptors family 2 profile 2 domain-containing protein</fullName>
    </recommendedName>
</protein>
<dbReference type="EMBL" id="CAJHNH020000985">
    <property type="protein sequence ID" value="CAG5120887.1"/>
    <property type="molecule type" value="Genomic_DNA"/>
</dbReference>
<sequence>IKATVVLLPLLGVANLLFLAQPVKDGTIVMSVYRVINGILPSLQGVFVSVLYCFMNSEVQNVIRKKWKRFRTNRAMNTRSRRQGSRTSSYFLTFVFHSSVCVDGV</sequence>
<dbReference type="PANTHER" id="PTHR45620">
    <property type="entry name" value="PDF RECEPTOR-LIKE PROTEIN-RELATED"/>
    <property type="match status" value="1"/>
</dbReference>
<evidence type="ECO:0000259" key="6">
    <source>
        <dbReference type="PROSITE" id="PS50261"/>
    </source>
</evidence>
<dbReference type="AlphaFoldDB" id="A0A8S3YUP8"/>
<dbReference type="PROSITE" id="PS50261">
    <property type="entry name" value="G_PROTEIN_RECEP_F2_4"/>
    <property type="match status" value="1"/>
</dbReference>
<keyword evidence="3 5" id="KW-1133">Transmembrane helix</keyword>